<dbReference type="InterPro" id="IPR046001">
    <property type="entry name" value="DUF5957"/>
</dbReference>
<proteinExistence type="predicted"/>
<reference evidence="2 3" key="1">
    <citation type="submission" date="2024-05" db="EMBL/GenBank/DDBJ databases">
        <title>Genomic Encyclopedia of Type Strains, Phase IV (KMG-IV): sequencing the most valuable type-strain genomes for metagenomic binning, comparative biology and taxonomic classification.</title>
        <authorList>
            <person name="Goeker M."/>
        </authorList>
    </citation>
    <scope>NUCLEOTIDE SEQUENCE [LARGE SCALE GENOMIC DNA]</scope>
    <source>
        <strain evidence="2 3">DSM 25286</strain>
    </source>
</reference>
<keyword evidence="3" id="KW-1185">Reference proteome</keyword>
<sequence>MRLFIAMLVGLIGGFILGIALTSMIAVFSMMIFDAPFGIKYLPYFTALVCAIIVPMVDQRSFQR</sequence>
<organism evidence="2 3">
    <name type="scientific">Salinicoccus halitifaciens</name>
    <dbReference type="NCBI Taxonomy" id="1073415"/>
    <lineage>
        <taxon>Bacteria</taxon>
        <taxon>Bacillati</taxon>
        <taxon>Bacillota</taxon>
        <taxon>Bacilli</taxon>
        <taxon>Bacillales</taxon>
        <taxon>Staphylococcaceae</taxon>
        <taxon>Salinicoccus</taxon>
    </lineage>
</organism>
<keyword evidence="1" id="KW-1133">Transmembrane helix</keyword>
<feature type="transmembrane region" description="Helical" evidence="1">
    <location>
        <begin position="39"/>
        <end position="57"/>
    </location>
</feature>
<dbReference type="EMBL" id="JBDZDV010000008">
    <property type="protein sequence ID" value="MET3112028.1"/>
    <property type="molecule type" value="Genomic_DNA"/>
</dbReference>
<accession>A0ABV2EC76</accession>
<gene>
    <name evidence="2" type="ORF">ABHD89_002454</name>
</gene>
<evidence type="ECO:0000313" key="3">
    <source>
        <dbReference type="Proteomes" id="UP001549019"/>
    </source>
</evidence>
<dbReference type="Proteomes" id="UP001549019">
    <property type="component" value="Unassembled WGS sequence"/>
</dbReference>
<evidence type="ECO:0000313" key="2">
    <source>
        <dbReference type="EMBL" id="MET3112028.1"/>
    </source>
</evidence>
<protein>
    <submittedName>
        <fullName evidence="2">Uncharacterized SAM-binding protein YcdF (DUF218 family)</fullName>
    </submittedName>
</protein>
<dbReference type="Pfam" id="PF19382">
    <property type="entry name" value="DUF5957"/>
    <property type="match status" value="1"/>
</dbReference>
<feature type="transmembrane region" description="Helical" evidence="1">
    <location>
        <begin position="7"/>
        <end position="33"/>
    </location>
</feature>
<keyword evidence="1" id="KW-0472">Membrane</keyword>
<keyword evidence="1" id="KW-0812">Transmembrane</keyword>
<evidence type="ECO:0000256" key="1">
    <source>
        <dbReference type="SAM" id="Phobius"/>
    </source>
</evidence>
<comment type="caution">
    <text evidence="2">The sequence shown here is derived from an EMBL/GenBank/DDBJ whole genome shotgun (WGS) entry which is preliminary data.</text>
</comment>
<name>A0ABV2EC76_9STAP</name>
<dbReference type="RefSeq" id="WP_230822544.1">
    <property type="nucleotide sequence ID" value="NZ_JAJNCU010000008.1"/>
</dbReference>